<accession>A0A1E3IZN3</accession>
<dbReference type="InterPro" id="IPR052104">
    <property type="entry name" value="Mito_Release_Factor_mL62"/>
</dbReference>
<dbReference type="Proteomes" id="UP000094043">
    <property type="component" value="Chromosome 1"/>
</dbReference>
<proteinExistence type="inferred from homology"/>
<dbReference type="InterPro" id="IPR000352">
    <property type="entry name" value="Pep_chain_release_fac_I"/>
</dbReference>
<evidence type="ECO:0000313" key="4">
    <source>
        <dbReference type="Proteomes" id="UP000094043"/>
    </source>
</evidence>
<dbReference type="GO" id="GO:0005762">
    <property type="term" value="C:mitochondrial large ribosomal subunit"/>
    <property type="evidence" value="ECO:0007669"/>
    <property type="project" value="TreeGrafter"/>
</dbReference>
<dbReference type="PROSITE" id="PS00745">
    <property type="entry name" value="RF_PROK_I"/>
    <property type="match status" value="1"/>
</dbReference>
<dbReference type="GeneID" id="91084515"/>
<dbReference type="Pfam" id="PF00472">
    <property type="entry name" value="RF-1"/>
    <property type="match status" value="1"/>
</dbReference>
<organism evidence="3 4">
    <name type="scientific">Cryptococcus depauperatus CBS 7841</name>
    <dbReference type="NCBI Taxonomy" id="1295531"/>
    <lineage>
        <taxon>Eukaryota</taxon>
        <taxon>Fungi</taxon>
        <taxon>Dikarya</taxon>
        <taxon>Basidiomycota</taxon>
        <taxon>Agaricomycotina</taxon>
        <taxon>Tremellomycetes</taxon>
        <taxon>Tremellales</taxon>
        <taxon>Cryptococcaceae</taxon>
        <taxon>Cryptococcus</taxon>
    </lineage>
</organism>
<name>A0A1E3IZN3_9TREE</name>
<keyword evidence="4" id="KW-1185">Reference proteome</keyword>
<gene>
    <name evidence="3" type="ORF">L203_100299</name>
</gene>
<feature type="compositionally biased region" description="Basic and acidic residues" evidence="2">
    <location>
        <begin position="160"/>
        <end position="171"/>
    </location>
</feature>
<dbReference type="PANTHER" id="PTHR11075:SF54">
    <property type="entry name" value="LARGE RIBOSOMAL SUBUNIT PROTEIN ML62"/>
    <property type="match status" value="1"/>
</dbReference>
<protein>
    <submittedName>
        <fullName evidence="3">Uncharacterized protein</fullName>
    </submittedName>
</protein>
<dbReference type="RefSeq" id="XP_066065857.1">
    <property type="nucleotide sequence ID" value="XM_066209760.1"/>
</dbReference>
<dbReference type="GO" id="GO:0016150">
    <property type="term" value="F:translation release factor activity, codon nonspecific"/>
    <property type="evidence" value="ECO:0007669"/>
    <property type="project" value="TreeGrafter"/>
</dbReference>
<dbReference type="PANTHER" id="PTHR11075">
    <property type="entry name" value="PEPTIDE CHAIN RELEASE FACTOR"/>
    <property type="match status" value="1"/>
</dbReference>
<dbReference type="OrthoDB" id="270639at2759"/>
<dbReference type="AlphaFoldDB" id="A0A1E3IZN3"/>
<reference evidence="3" key="1">
    <citation type="submission" date="2016-06" db="EMBL/GenBank/DDBJ databases">
        <authorList>
            <person name="Cuomo C."/>
            <person name="Litvintseva A."/>
            <person name="Heitman J."/>
            <person name="Chen Y."/>
            <person name="Sun S."/>
            <person name="Springer D."/>
            <person name="Dromer F."/>
            <person name="Young S."/>
            <person name="Zeng Q."/>
            <person name="Chapman S."/>
            <person name="Gujja S."/>
            <person name="Saif S."/>
            <person name="Birren B."/>
        </authorList>
    </citation>
    <scope>NUCLEOTIDE SEQUENCE</scope>
    <source>
        <strain evidence="3">CBS 7841</strain>
    </source>
</reference>
<dbReference type="SUPFAM" id="SSF75620">
    <property type="entry name" value="Release factor"/>
    <property type="match status" value="1"/>
</dbReference>
<dbReference type="GO" id="GO:0004045">
    <property type="term" value="F:peptidyl-tRNA hydrolase activity"/>
    <property type="evidence" value="ECO:0007669"/>
    <property type="project" value="TreeGrafter"/>
</dbReference>
<evidence type="ECO:0000313" key="3">
    <source>
        <dbReference type="EMBL" id="WVN85156.1"/>
    </source>
</evidence>
<sequence>MIIRLCAIRSITSSACAQGKLPAQPLSLIRLVEESDHAWAREWVDGFTVDDIPKEGYLATKSRSSGPGGQHVNKTESKVTVRCDLDRAVGKWLPKFVMPALTKSPYYHSSPPCLLISSQRSRHASQNQDNALSILHQSIVSSADSLIINPTSAAQKEKVKMLERQEKERKMEMKKRRSMKKASRRE</sequence>
<dbReference type="InterPro" id="IPR045853">
    <property type="entry name" value="Pep_chain_release_fac_I_sf"/>
</dbReference>
<reference evidence="3" key="3">
    <citation type="submission" date="2024-01" db="EMBL/GenBank/DDBJ databases">
        <authorList>
            <person name="Coelho M.A."/>
            <person name="David-Palma M."/>
            <person name="Shea T."/>
            <person name="Sun S."/>
            <person name="Cuomo C.A."/>
            <person name="Heitman J."/>
        </authorList>
    </citation>
    <scope>NUCLEOTIDE SEQUENCE</scope>
    <source>
        <strain evidence="3">CBS 7841</strain>
    </source>
</reference>
<feature type="region of interest" description="Disordered" evidence="2">
    <location>
        <begin position="160"/>
        <end position="186"/>
    </location>
</feature>
<evidence type="ECO:0000256" key="1">
    <source>
        <dbReference type="ARBA" id="ARBA00010835"/>
    </source>
</evidence>
<comment type="similarity">
    <text evidence="1">Belongs to the prokaryotic/mitochondrial release factor family.</text>
</comment>
<dbReference type="GO" id="GO:0070126">
    <property type="term" value="P:mitochondrial translational termination"/>
    <property type="evidence" value="ECO:0007669"/>
    <property type="project" value="TreeGrafter"/>
</dbReference>
<dbReference type="EMBL" id="CP143784">
    <property type="protein sequence ID" value="WVN85156.1"/>
    <property type="molecule type" value="Genomic_DNA"/>
</dbReference>
<dbReference type="Gene3D" id="3.30.160.20">
    <property type="match status" value="1"/>
</dbReference>
<feature type="compositionally biased region" description="Basic residues" evidence="2">
    <location>
        <begin position="172"/>
        <end position="186"/>
    </location>
</feature>
<dbReference type="VEuPathDB" id="FungiDB:L203_00042"/>
<evidence type="ECO:0000256" key="2">
    <source>
        <dbReference type="SAM" id="MobiDB-lite"/>
    </source>
</evidence>
<dbReference type="KEGG" id="cdep:91084515"/>
<reference evidence="3" key="2">
    <citation type="journal article" date="2022" name="Elife">
        <title>Obligate sexual reproduction of a homothallic fungus closely related to the Cryptococcus pathogenic species complex.</title>
        <authorList>
            <person name="Passer A.R."/>
            <person name="Clancey S.A."/>
            <person name="Shea T."/>
            <person name="David-Palma M."/>
            <person name="Averette A.F."/>
            <person name="Boekhout T."/>
            <person name="Porcel B.M."/>
            <person name="Nowrousian M."/>
            <person name="Cuomo C.A."/>
            <person name="Sun S."/>
            <person name="Heitman J."/>
            <person name="Coelho M.A."/>
        </authorList>
    </citation>
    <scope>NUCLEOTIDE SEQUENCE</scope>
    <source>
        <strain evidence="3">CBS 7841</strain>
    </source>
</reference>